<evidence type="ECO:0000313" key="3">
    <source>
        <dbReference type="EMBL" id="KAK2092913.1"/>
    </source>
</evidence>
<name>A0ABQ9U775_SAGOE</name>
<evidence type="ECO:0000256" key="1">
    <source>
        <dbReference type="SAM" id="MobiDB-lite"/>
    </source>
</evidence>
<dbReference type="SUPFAM" id="SSF52540">
    <property type="entry name" value="P-loop containing nucleoside triphosphate hydrolases"/>
    <property type="match status" value="1"/>
</dbReference>
<evidence type="ECO:0000313" key="4">
    <source>
        <dbReference type="Proteomes" id="UP001266305"/>
    </source>
</evidence>
<feature type="domain" description="Septin-type G" evidence="2">
    <location>
        <begin position="49"/>
        <end position="115"/>
    </location>
</feature>
<proteinExistence type="predicted"/>
<dbReference type="Proteomes" id="UP001266305">
    <property type="component" value="Unassembled WGS sequence"/>
</dbReference>
<dbReference type="InterPro" id="IPR030379">
    <property type="entry name" value="G_SEPTIN_dom"/>
</dbReference>
<feature type="region of interest" description="Disordered" evidence="1">
    <location>
        <begin position="1"/>
        <end position="20"/>
    </location>
</feature>
<protein>
    <submittedName>
        <fullName evidence="3">Septin-10</fullName>
    </submittedName>
</protein>
<sequence>MATKTTCMSSQESDDEQRKRENIRSLTMSGHVGFESLPDQLVNRSIQQGETGIGKSTLIDTLFNTNFEDHESSHFCPNVKLKAQTYELQESNVRLKLTIVNTVGFGDQINKEERYVFSSCNKTSFSYFKTFALQPHDLIFS</sequence>
<keyword evidence="4" id="KW-1185">Reference proteome</keyword>
<accession>A0ABQ9U775</accession>
<organism evidence="3 4">
    <name type="scientific">Saguinus oedipus</name>
    <name type="common">Cotton-top tamarin</name>
    <name type="synonym">Oedipomidas oedipus</name>
    <dbReference type="NCBI Taxonomy" id="9490"/>
    <lineage>
        <taxon>Eukaryota</taxon>
        <taxon>Metazoa</taxon>
        <taxon>Chordata</taxon>
        <taxon>Craniata</taxon>
        <taxon>Vertebrata</taxon>
        <taxon>Euteleostomi</taxon>
        <taxon>Mammalia</taxon>
        <taxon>Eutheria</taxon>
        <taxon>Euarchontoglires</taxon>
        <taxon>Primates</taxon>
        <taxon>Haplorrhini</taxon>
        <taxon>Platyrrhini</taxon>
        <taxon>Cebidae</taxon>
        <taxon>Callitrichinae</taxon>
        <taxon>Saguinus</taxon>
    </lineage>
</organism>
<evidence type="ECO:0000259" key="2">
    <source>
        <dbReference type="Pfam" id="PF00735"/>
    </source>
</evidence>
<reference evidence="3 4" key="1">
    <citation type="submission" date="2023-05" db="EMBL/GenBank/DDBJ databases">
        <title>B98-5 Cell Line De Novo Hybrid Assembly: An Optical Mapping Approach.</title>
        <authorList>
            <person name="Kananen K."/>
            <person name="Auerbach J.A."/>
            <person name="Kautto E."/>
            <person name="Blachly J.S."/>
        </authorList>
    </citation>
    <scope>NUCLEOTIDE SEQUENCE [LARGE SCALE GENOMIC DNA]</scope>
    <source>
        <strain evidence="3">B95-8</strain>
        <tissue evidence="3">Cell line</tissue>
    </source>
</reference>
<dbReference type="PANTHER" id="PTHR18884">
    <property type="entry name" value="SEPTIN"/>
    <property type="match status" value="1"/>
</dbReference>
<dbReference type="EMBL" id="JASSZA010000015">
    <property type="protein sequence ID" value="KAK2092913.1"/>
    <property type="molecule type" value="Genomic_DNA"/>
</dbReference>
<gene>
    <name evidence="3" type="primary">SEPTIN10_2</name>
    <name evidence="3" type="ORF">P7K49_029442</name>
</gene>
<comment type="caution">
    <text evidence="3">The sequence shown here is derived from an EMBL/GenBank/DDBJ whole genome shotgun (WGS) entry which is preliminary data.</text>
</comment>
<dbReference type="Gene3D" id="3.40.50.300">
    <property type="entry name" value="P-loop containing nucleotide triphosphate hydrolases"/>
    <property type="match status" value="1"/>
</dbReference>
<feature type="compositionally biased region" description="Polar residues" evidence="1">
    <location>
        <begin position="1"/>
        <end position="11"/>
    </location>
</feature>
<dbReference type="Pfam" id="PF00735">
    <property type="entry name" value="Septin"/>
    <property type="match status" value="1"/>
</dbReference>
<dbReference type="InterPro" id="IPR027417">
    <property type="entry name" value="P-loop_NTPase"/>
</dbReference>